<reference evidence="3 4" key="1">
    <citation type="submission" date="2016-06" db="EMBL/GenBank/DDBJ databases">
        <title>First insights into the genetic diversity and population structure of in the Bacillus cereus group bacteria from diverse marine environments.</title>
        <authorList>
            <person name="Liu Y."/>
            <person name="Lai Q."/>
            <person name="Shao Z."/>
        </authorList>
    </citation>
    <scope>NUCLEOTIDE SEQUENCE [LARGE SCALE GENOMIC DNA]</scope>
    <source>
        <strain evidence="3 4">N35-10-2</strain>
    </source>
</reference>
<feature type="domain" description="Bacterial toxin 50" evidence="1">
    <location>
        <begin position="41"/>
        <end position="112"/>
    </location>
</feature>
<dbReference type="InterPro" id="IPR029100">
    <property type="entry name" value="Ntox50"/>
</dbReference>
<dbReference type="Proteomes" id="UP000272492">
    <property type="component" value="Chromosome"/>
</dbReference>
<dbReference type="Pfam" id="PF15542">
    <property type="entry name" value="Ntox50"/>
    <property type="match status" value="1"/>
</dbReference>
<evidence type="ECO:0000313" key="2">
    <source>
        <dbReference type="EMBL" id="AZQ47343.1"/>
    </source>
</evidence>
<reference evidence="2 5" key="2">
    <citation type="submission" date="2018-12" db="EMBL/GenBank/DDBJ databases">
        <authorList>
            <person name="Wang H."/>
            <person name="Peng S."/>
            <person name="Yu X."/>
            <person name="Li X."/>
        </authorList>
    </citation>
    <scope>NUCLEOTIDE SEQUENCE [LARGE SCALE GENOMIC DNA]</scope>
    <source>
        <strain evidence="2 5">PFYN01</strain>
    </source>
</reference>
<organism evidence="3 4">
    <name type="scientific">Bacillus albus</name>
    <dbReference type="NCBI Taxonomy" id="2026189"/>
    <lineage>
        <taxon>Bacteria</taxon>
        <taxon>Bacillati</taxon>
        <taxon>Bacillota</taxon>
        <taxon>Bacilli</taxon>
        <taxon>Bacillales</taxon>
        <taxon>Bacillaceae</taxon>
        <taxon>Bacillus</taxon>
        <taxon>Bacillus cereus group</taxon>
    </lineage>
</organism>
<dbReference type="EMBL" id="CP034548">
    <property type="protein sequence ID" value="AZQ47343.1"/>
    <property type="molecule type" value="Genomic_DNA"/>
</dbReference>
<accession>A0A1J9SX19</accession>
<gene>
    <name evidence="3" type="ORF">BAU25_19270</name>
    <name evidence="2" type="ORF">EJW27_12625</name>
</gene>
<keyword evidence="5" id="KW-1185">Reference proteome</keyword>
<sequence length="117" mass="12575">MFEGISLIGGFNFLTIVAEVGTGGLASPIVIPLDIAATLANGKNKSICYGDNKIAQELLDKFAGKGTTVTKNKERVDFGGPIDKYYDTVIEQYIETNRGMIYYGKDGAHIVPAKPSE</sequence>
<evidence type="ECO:0000313" key="5">
    <source>
        <dbReference type="Proteomes" id="UP000272492"/>
    </source>
</evidence>
<dbReference type="EMBL" id="MAOE01000124">
    <property type="protein sequence ID" value="OJD57913.1"/>
    <property type="molecule type" value="Genomic_DNA"/>
</dbReference>
<dbReference type="Proteomes" id="UP000181873">
    <property type="component" value="Unassembled WGS sequence"/>
</dbReference>
<protein>
    <recommendedName>
        <fullName evidence="1">Bacterial toxin 50 domain-containing protein</fullName>
    </recommendedName>
</protein>
<name>A0A1J9SX19_9BACI</name>
<evidence type="ECO:0000313" key="4">
    <source>
        <dbReference type="Proteomes" id="UP000181873"/>
    </source>
</evidence>
<dbReference type="AlphaFoldDB" id="A0A1J9SX19"/>
<proteinExistence type="predicted"/>
<evidence type="ECO:0000313" key="3">
    <source>
        <dbReference type="EMBL" id="OJD57913.1"/>
    </source>
</evidence>
<evidence type="ECO:0000259" key="1">
    <source>
        <dbReference type="Pfam" id="PF15542"/>
    </source>
</evidence>